<name>A0A0H4VQJ7_9BACT</name>
<dbReference type="AlphaFoldDB" id="A0A0H4VQJ7"/>
<sequence>MEKQFDNKVALITGASFGIGRSTALLFAKRGAKVALVDWVENQETLESIKAMGGEALFLKCDVSKASEVQTMVEKTVSTFGRIDFAFNNAGIEGLGVPTHEITEENWEKVINVNLKGVWLCMKYEIRQMLTQGKGAIVNNSSIAGIIGFQGLAGYTASKHGVIGLTKTAALEYARQGIRVNAVCPGVIQTPMVDRFIKDDATRQAMTNSEPIGRFGAPEEIAEAAIWLCSDAASFTTGHSLVVDGGWVAQ</sequence>
<keyword evidence="4" id="KW-1185">Reference proteome</keyword>
<evidence type="ECO:0000256" key="2">
    <source>
        <dbReference type="ARBA" id="ARBA00023002"/>
    </source>
</evidence>
<dbReference type="CDD" id="cd05233">
    <property type="entry name" value="SDR_c"/>
    <property type="match status" value="1"/>
</dbReference>
<dbReference type="PROSITE" id="PS00061">
    <property type="entry name" value="ADH_SHORT"/>
    <property type="match status" value="1"/>
</dbReference>
<dbReference type="NCBIfam" id="NF004818">
    <property type="entry name" value="PRK06172.1"/>
    <property type="match status" value="1"/>
</dbReference>
<dbReference type="SUPFAM" id="SSF51735">
    <property type="entry name" value="NAD(P)-binding Rossmann-fold domains"/>
    <property type="match status" value="1"/>
</dbReference>
<dbReference type="GO" id="GO:0016491">
    <property type="term" value="F:oxidoreductase activity"/>
    <property type="evidence" value="ECO:0007669"/>
    <property type="project" value="UniProtKB-KW"/>
</dbReference>
<evidence type="ECO:0000313" key="4">
    <source>
        <dbReference type="Proteomes" id="UP000036458"/>
    </source>
</evidence>
<dbReference type="EMBL" id="CP010777">
    <property type="protein sequence ID" value="AKQ47593.1"/>
    <property type="molecule type" value="Genomic_DNA"/>
</dbReference>
<evidence type="ECO:0000256" key="1">
    <source>
        <dbReference type="ARBA" id="ARBA00006484"/>
    </source>
</evidence>
<dbReference type="KEGG" id="ruf:TH63_09305"/>
<dbReference type="STRING" id="1379910.TH63_09305"/>
<dbReference type="Pfam" id="PF13561">
    <property type="entry name" value="adh_short_C2"/>
    <property type="match status" value="1"/>
</dbReference>
<proteinExistence type="inferred from homology"/>
<dbReference type="PRINTS" id="PR00081">
    <property type="entry name" value="GDHRDH"/>
</dbReference>
<keyword evidence="2" id="KW-0560">Oxidoreductase</keyword>
<dbReference type="FunFam" id="3.40.50.720:FF:000084">
    <property type="entry name" value="Short-chain dehydrogenase reductase"/>
    <property type="match status" value="1"/>
</dbReference>
<protein>
    <submittedName>
        <fullName evidence="3">Short-chain dehydrogenase</fullName>
    </submittedName>
</protein>
<dbReference type="Gene3D" id="3.40.50.720">
    <property type="entry name" value="NAD(P)-binding Rossmann-like Domain"/>
    <property type="match status" value="1"/>
</dbReference>
<dbReference type="NCBIfam" id="NF009466">
    <property type="entry name" value="PRK12826.1-2"/>
    <property type="match status" value="1"/>
</dbReference>
<comment type="similarity">
    <text evidence="1">Belongs to the short-chain dehydrogenases/reductases (SDR) family.</text>
</comment>
<dbReference type="Proteomes" id="UP000036458">
    <property type="component" value="Chromosome"/>
</dbReference>
<dbReference type="OrthoDB" id="9804104at2"/>
<dbReference type="NCBIfam" id="NF005559">
    <property type="entry name" value="PRK07231.1"/>
    <property type="match status" value="1"/>
</dbReference>
<accession>A0A0H4VQJ7</accession>
<dbReference type="RefSeq" id="WP_048922716.1">
    <property type="nucleotide sequence ID" value="NZ_CP010777.1"/>
</dbReference>
<dbReference type="PANTHER" id="PTHR24321:SF8">
    <property type="entry name" value="ESTRADIOL 17-BETA-DEHYDROGENASE 8-RELATED"/>
    <property type="match status" value="1"/>
</dbReference>
<evidence type="ECO:0000313" key="3">
    <source>
        <dbReference type="EMBL" id="AKQ47593.1"/>
    </source>
</evidence>
<dbReference type="PRINTS" id="PR00080">
    <property type="entry name" value="SDRFAMILY"/>
</dbReference>
<dbReference type="InterPro" id="IPR020904">
    <property type="entry name" value="Sc_DH/Rdtase_CS"/>
</dbReference>
<dbReference type="PANTHER" id="PTHR24321">
    <property type="entry name" value="DEHYDROGENASES, SHORT CHAIN"/>
    <property type="match status" value="1"/>
</dbReference>
<gene>
    <name evidence="3" type="ORF">TH63_09305</name>
</gene>
<dbReference type="PATRIC" id="fig|1379910.4.peg.2020"/>
<organism evidence="3 4">
    <name type="scientific">Rufibacter radiotolerans</name>
    <dbReference type="NCBI Taxonomy" id="1379910"/>
    <lineage>
        <taxon>Bacteria</taxon>
        <taxon>Pseudomonadati</taxon>
        <taxon>Bacteroidota</taxon>
        <taxon>Cytophagia</taxon>
        <taxon>Cytophagales</taxon>
        <taxon>Hymenobacteraceae</taxon>
        <taxon>Rufibacter</taxon>
    </lineage>
</organism>
<dbReference type="InterPro" id="IPR002347">
    <property type="entry name" value="SDR_fam"/>
</dbReference>
<dbReference type="InterPro" id="IPR036291">
    <property type="entry name" value="NAD(P)-bd_dom_sf"/>
</dbReference>
<reference evidence="3 4" key="1">
    <citation type="submission" date="2015-01" db="EMBL/GenBank/DDBJ databases">
        <title>Rufibacter sp./DG31D/ whole genome sequencing.</title>
        <authorList>
            <person name="Kim M.K."/>
            <person name="Srinivasan S."/>
            <person name="Lee J.-J."/>
        </authorList>
    </citation>
    <scope>NUCLEOTIDE SEQUENCE [LARGE SCALE GENOMIC DNA]</scope>
    <source>
        <strain evidence="3 4">DG31D</strain>
    </source>
</reference>